<keyword evidence="6 11" id="KW-0472">Membrane</keyword>
<dbReference type="SMART" id="SM00409">
    <property type="entry name" value="IG"/>
    <property type="match status" value="2"/>
</dbReference>
<dbReference type="InterPro" id="IPR003599">
    <property type="entry name" value="Ig_sub"/>
</dbReference>
<dbReference type="AlphaFoldDB" id="A0A9N7YWC1"/>
<gene>
    <name evidence="13" type="ORF">PLEPLA_LOCUS27984</name>
</gene>
<evidence type="ECO:0000256" key="11">
    <source>
        <dbReference type="SAM" id="Phobius"/>
    </source>
</evidence>
<keyword evidence="7" id="KW-1015">Disulfide bond</keyword>
<dbReference type="InterPro" id="IPR051713">
    <property type="entry name" value="T-cell_Activation_Regulation"/>
</dbReference>
<evidence type="ECO:0000256" key="1">
    <source>
        <dbReference type="ARBA" id="ARBA00004251"/>
    </source>
</evidence>
<keyword evidence="2" id="KW-1003">Cell membrane</keyword>
<dbReference type="EMBL" id="CADEAL010002413">
    <property type="protein sequence ID" value="CAB1440218.1"/>
    <property type="molecule type" value="Genomic_DNA"/>
</dbReference>
<evidence type="ECO:0000256" key="6">
    <source>
        <dbReference type="ARBA" id="ARBA00023136"/>
    </source>
</evidence>
<dbReference type="GO" id="GO:0009897">
    <property type="term" value="C:external side of plasma membrane"/>
    <property type="evidence" value="ECO:0007669"/>
    <property type="project" value="TreeGrafter"/>
</dbReference>
<feature type="domain" description="Ig-like" evidence="12">
    <location>
        <begin position="138"/>
        <end position="287"/>
    </location>
</feature>
<name>A0A9N7YWC1_PLEPL</name>
<keyword evidence="4" id="KW-0732">Signal</keyword>
<evidence type="ECO:0000259" key="12">
    <source>
        <dbReference type="PROSITE" id="PS50835"/>
    </source>
</evidence>
<evidence type="ECO:0000256" key="5">
    <source>
        <dbReference type="ARBA" id="ARBA00022989"/>
    </source>
</evidence>
<protein>
    <recommendedName>
        <fullName evidence="12">Ig-like domain-containing protein</fullName>
    </recommendedName>
</protein>
<evidence type="ECO:0000256" key="10">
    <source>
        <dbReference type="ARBA" id="ARBA00023319"/>
    </source>
</evidence>
<dbReference type="InterPro" id="IPR013783">
    <property type="entry name" value="Ig-like_fold"/>
</dbReference>
<dbReference type="Gene3D" id="2.60.40.10">
    <property type="entry name" value="Immunoglobulins"/>
    <property type="match status" value="2"/>
</dbReference>
<dbReference type="GO" id="GO:0006955">
    <property type="term" value="P:immune response"/>
    <property type="evidence" value="ECO:0007669"/>
    <property type="project" value="TreeGrafter"/>
</dbReference>
<dbReference type="PANTHER" id="PTHR25466">
    <property type="entry name" value="T-LYMPHOCYTE ACTIVATION ANTIGEN"/>
    <property type="match status" value="1"/>
</dbReference>
<evidence type="ECO:0000256" key="2">
    <source>
        <dbReference type="ARBA" id="ARBA00022475"/>
    </source>
</evidence>
<feature type="transmembrane region" description="Helical" evidence="11">
    <location>
        <begin position="153"/>
        <end position="172"/>
    </location>
</feature>
<dbReference type="PROSITE" id="PS50835">
    <property type="entry name" value="IG_LIKE"/>
    <property type="match status" value="2"/>
</dbReference>
<evidence type="ECO:0000256" key="8">
    <source>
        <dbReference type="ARBA" id="ARBA00023170"/>
    </source>
</evidence>
<evidence type="ECO:0000256" key="4">
    <source>
        <dbReference type="ARBA" id="ARBA00022729"/>
    </source>
</evidence>
<dbReference type="Proteomes" id="UP001153269">
    <property type="component" value="Unassembled WGS sequence"/>
</dbReference>
<keyword evidence="9" id="KW-0325">Glycoprotein</keyword>
<sequence>MISCVCAGTSFVKVTQTHYQAEEDDNITLEWTFTTRSDKSPNLLFIICNLITDLRVSVLYRLHTGVEVPESQDEQFSGRVQCDRDVLREGRLRLHVSRLRTEDSGRYKCVVRTGSDLSADQCWLNVTASVAQEQRTTPTVNPEPLRQEREKMILILLLITMISCVCAGHFFVNVQQTKYQEKENDNVTLEWTFPTRSNKSPNLVLITCDRSTNKRGPTVLHLEYGVEVSELQDEQFSGRVQWDRNVLREGRLRLHVSRLRTNDSGRYKCEVQTRYGQDADHCWLNVTASVAQEQHTTPTVNPEPQDQDMALGAGIMTAVIIVEPWGGGVSCREEEEEGEVGGEERRNVQTQPLCLVVARPERRREGERERGREEWLLGSRNPLRRRCESVTQPSTEEQLPLAWGSTPEELHLINQ</sequence>
<dbReference type="PANTHER" id="PTHR25466:SF3">
    <property type="entry name" value="PROGRAMMED CELL DEATH 1 LIGAND 1"/>
    <property type="match status" value="1"/>
</dbReference>
<dbReference type="GO" id="GO:0031295">
    <property type="term" value="P:T cell costimulation"/>
    <property type="evidence" value="ECO:0007669"/>
    <property type="project" value="TreeGrafter"/>
</dbReference>
<keyword evidence="5 11" id="KW-1133">Transmembrane helix</keyword>
<dbReference type="GO" id="GO:0042102">
    <property type="term" value="P:positive regulation of T cell proliferation"/>
    <property type="evidence" value="ECO:0007669"/>
    <property type="project" value="TreeGrafter"/>
</dbReference>
<keyword evidence="3 11" id="KW-0812">Transmembrane</keyword>
<comment type="caution">
    <text evidence="13">The sequence shown here is derived from an EMBL/GenBank/DDBJ whole genome shotgun (WGS) entry which is preliminary data.</text>
</comment>
<dbReference type="InterPro" id="IPR007110">
    <property type="entry name" value="Ig-like_dom"/>
</dbReference>
<feature type="domain" description="Ig-like" evidence="12">
    <location>
        <begin position="1"/>
        <end position="125"/>
    </location>
</feature>
<comment type="subcellular location">
    <subcellularLocation>
        <location evidence="1">Cell membrane</location>
        <topology evidence="1">Single-pass type I membrane protein</topology>
    </subcellularLocation>
</comment>
<keyword evidence="10" id="KW-0393">Immunoglobulin domain</keyword>
<evidence type="ECO:0000256" key="9">
    <source>
        <dbReference type="ARBA" id="ARBA00023180"/>
    </source>
</evidence>
<dbReference type="InterPro" id="IPR013106">
    <property type="entry name" value="Ig_V-set"/>
</dbReference>
<keyword evidence="14" id="KW-1185">Reference proteome</keyword>
<dbReference type="GO" id="GO:0042130">
    <property type="term" value="P:negative regulation of T cell proliferation"/>
    <property type="evidence" value="ECO:0007669"/>
    <property type="project" value="TreeGrafter"/>
</dbReference>
<dbReference type="GO" id="GO:0007166">
    <property type="term" value="P:cell surface receptor signaling pathway"/>
    <property type="evidence" value="ECO:0007669"/>
    <property type="project" value="TreeGrafter"/>
</dbReference>
<evidence type="ECO:0000256" key="3">
    <source>
        <dbReference type="ARBA" id="ARBA00022692"/>
    </source>
</evidence>
<dbReference type="InterPro" id="IPR036179">
    <property type="entry name" value="Ig-like_dom_sf"/>
</dbReference>
<dbReference type="GO" id="GO:0071222">
    <property type="term" value="P:cellular response to lipopolysaccharide"/>
    <property type="evidence" value="ECO:0007669"/>
    <property type="project" value="TreeGrafter"/>
</dbReference>
<dbReference type="SMART" id="SM00406">
    <property type="entry name" value="IGv"/>
    <property type="match status" value="2"/>
</dbReference>
<evidence type="ECO:0000256" key="7">
    <source>
        <dbReference type="ARBA" id="ARBA00023157"/>
    </source>
</evidence>
<evidence type="ECO:0000313" key="14">
    <source>
        <dbReference type="Proteomes" id="UP001153269"/>
    </source>
</evidence>
<organism evidence="13 14">
    <name type="scientific">Pleuronectes platessa</name>
    <name type="common">European plaice</name>
    <dbReference type="NCBI Taxonomy" id="8262"/>
    <lineage>
        <taxon>Eukaryota</taxon>
        <taxon>Metazoa</taxon>
        <taxon>Chordata</taxon>
        <taxon>Craniata</taxon>
        <taxon>Vertebrata</taxon>
        <taxon>Euteleostomi</taxon>
        <taxon>Actinopterygii</taxon>
        <taxon>Neopterygii</taxon>
        <taxon>Teleostei</taxon>
        <taxon>Neoteleostei</taxon>
        <taxon>Acanthomorphata</taxon>
        <taxon>Carangaria</taxon>
        <taxon>Pleuronectiformes</taxon>
        <taxon>Pleuronectoidei</taxon>
        <taxon>Pleuronectidae</taxon>
        <taxon>Pleuronectes</taxon>
    </lineage>
</organism>
<reference evidence="13" key="1">
    <citation type="submission" date="2020-03" db="EMBL/GenBank/DDBJ databases">
        <authorList>
            <person name="Weist P."/>
        </authorList>
    </citation>
    <scope>NUCLEOTIDE SEQUENCE</scope>
</reference>
<proteinExistence type="predicted"/>
<keyword evidence="8" id="KW-0675">Receptor</keyword>
<dbReference type="SUPFAM" id="SSF48726">
    <property type="entry name" value="Immunoglobulin"/>
    <property type="match status" value="2"/>
</dbReference>
<evidence type="ECO:0000313" key="13">
    <source>
        <dbReference type="EMBL" id="CAB1440218.1"/>
    </source>
</evidence>
<accession>A0A9N7YWC1</accession>